<evidence type="ECO:0008006" key="4">
    <source>
        <dbReference type="Google" id="ProtNLM"/>
    </source>
</evidence>
<dbReference type="OrthoDB" id="116701at2759"/>
<dbReference type="Proteomes" id="UP000095751">
    <property type="component" value="Unassembled WGS sequence"/>
</dbReference>
<protein>
    <recommendedName>
        <fullName evidence="4">Tudor domain-containing protein</fullName>
    </recommendedName>
</protein>
<sequence length="579" mass="65195">MDSPCAVSGSGSSNTSNCYNYNTKNSRPRRRQRQGRGIRNVSKVSCHVACAIQILCNAIPTVRSALYRIVVEEEEEKRKEKQEGNNNDGFHDDNDFDFDSLFLLSTSSQPLMRELVDFVRLDPNQVGDATTSLSCLLQLLSKEGGSIWKNILNVSIWEGETRQVLEGRRPISDIFAATTTTCTTTCTTASEKITTTTTSAENLLDNYPNDRRENDSDETGRINLPHQRRFLQRIKKSAKNKSMSSPLVLKFRHDVNPDSSLHQQNTDDAVTNDDRPQFSVKRFRRSLLDRYIVPVTQVQTTEADREGEEDDDIEGRDLSSSSFFRFDYVHVPLTLNTSSFAAVPATKTTYESVPNSGVTTYIISSNDHDKTTENESFHRQHPSLSSSTPTGLVLQGAIVQVIEIDDTNDVDDDDWEGGHSITLLRNKMSWVLIDDDVCQPISENRAIRMMGGVVEDKIRGGGGGGRGKKDYTYFAASLLVYSIPEEEDNEEYCYNEEWKQHEDKIVSSLKETIKETKAKSENLIGKRLKVKWAKGKLYAGTILSYDQSTGKHRVKYDDGGVKEYVLAKKTIEWIDEGKP</sequence>
<feature type="compositionally biased region" description="Basic residues" evidence="1">
    <location>
        <begin position="26"/>
        <end position="36"/>
    </location>
</feature>
<gene>
    <name evidence="2" type="ORF">FRACYDRAFT_234804</name>
</gene>
<evidence type="ECO:0000256" key="1">
    <source>
        <dbReference type="SAM" id="MobiDB-lite"/>
    </source>
</evidence>
<name>A0A1E7FST6_9STRA</name>
<proteinExistence type="predicted"/>
<feature type="compositionally biased region" description="Basic and acidic residues" evidence="1">
    <location>
        <begin position="369"/>
        <end position="378"/>
    </location>
</feature>
<evidence type="ECO:0000313" key="3">
    <source>
        <dbReference type="Proteomes" id="UP000095751"/>
    </source>
</evidence>
<dbReference type="CDD" id="cd20404">
    <property type="entry name" value="Tudor_Agenet_AtEML-like"/>
    <property type="match status" value="1"/>
</dbReference>
<dbReference type="InParanoid" id="A0A1E7FST6"/>
<reference evidence="2 3" key="1">
    <citation type="submission" date="2016-09" db="EMBL/GenBank/DDBJ databases">
        <title>Extensive genetic diversity and differential bi-allelic expression allows diatom success in the polar Southern Ocean.</title>
        <authorList>
            <consortium name="DOE Joint Genome Institute"/>
            <person name="Mock T."/>
            <person name="Otillar R.P."/>
            <person name="Strauss J."/>
            <person name="Dupont C."/>
            <person name="Frickenhaus S."/>
            <person name="Maumus F."/>
            <person name="Mcmullan M."/>
            <person name="Sanges R."/>
            <person name="Schmutz J."/>
            <person name="Toseland A."/>
            <person name="Valas R."/>
            <person name="Veluchamy A."/>
            <person name="Ward B.J."/>
            <person name="Allen A."/>
            <person name="Barry K."/>
            <person name="Falciatore A."/>
            <person name="Ferrante M."/>
            <person name="Fortunato A.E."/>
            <person name="Gloeckner G."/>
            <person name="Gruber A."/>
            <person name="Hipkin R."/>
            <person name="Janech M."/>
            <person name="Kroth P."/>
            <person name="Leese F."/>
            <person name="Lindquist E."/>
            <person name="Lyon B.R."/>
            <person name="Martin J."/>
            <person name="Mayer C."/>
            <person name="Parker M."/>
            <person name="Quesneville H."/>
            <person name="Raymond J."/>
            <person name="Uhlig C."/>
            <person name="Valentin K.U."/>
            <person name="Worden A.Z."/>
            <person name="Armbrust E.V."/>
            <person name="Bowler C."/>
            <person name="Green B."/>
            <person name="Moulton V."/>
            <person name="Van Oosterhout C."/>
            <person name="Grigoriev I."/>
        </authorList>
    </citation>
    <scope>NUCLEOTIDE SEQUENCE [LARGE SCALE GENOMIC DNA]</scope>
    <source>
        <strain evidence="2 3">CCMP1102</strain>
    </source>
</reference>
<feature type="region of interest" description="Disordered" evidence="1">
    <location>
        <begin position="1"/>
        <end position="38"/>
    </location>
</feature>
<feature type="compositionally biased region" description="Basic and acidic residues" evidence="1">
    <location>
        <begin position="208"/>
        <end position="220"/>
    </location>
</feature>
<dbReference type="Gene3D" id="2.30.30.140">
    <property type="match status" value="1"/>
</dbReference>
<keyword evidence="3" id="KW-1185">Reference proteome</keyword>
<feature type="region of interest" description="Disordered" evidence="1">
    <location>
        <begin position="369"/>
        <end position="389"/>
    </location>
</feature>
<evidence type="ECO:0000313" key="2">
    <source>
        <dbReference type="EMBL" id="OEU21177.1"/>
    </source>
</evidence>
<dbReference type="AlphaFoldDB" id="A0A1E7FST6"/>
<dbReference type="EMBL" id="KV784354">
    <property type="protein sequence ID" value="OEU21177.1"/>
    <property type="molecule type" value="Genomic_DNA"/>
</dbReference>
<feature type="region of interest" description="Disordered" evidence="1">
    <location>
        <begin position="199"/>
        <end position="223"/>
    </location>
</feature>
<dbReference type="KEGG" id="fcy:FRACYDRAFT_234804"/>
<organism evidence="2 3">
    <name type="scientific">Fragilariopsis cylindrus CCMP1102</name>
    <dbReference type="NCBI Taxonomy" id="635003"/>
    <lineage>
        <taxon>Eukaryota</taxon>
        <taxon>Sar</taxon>
        <taxon>Stramenopiles</taxon>
        <taxon>Ochrophyta</taxon>
        <taxon>Bacillariophyta</taxon>
        <taxon>Bacillariophyceae</taxon>
        <taxon>Bacillariophycidae</taxon>
        <taxon>Bacillariales</taxon>
        <taxon>Bacillariaceae</taxon>
        <taxon>Fragilariopsis</taxon>
    </lineage>
</organism>
<accession>A0A1E7FST6</accession>
<feature type="compositionally biased region" description="Low complexity" evidence="1">
    <location>
        <begin position="8"/>
        <end position="25"/>
    </location>
</feature>